<dbReference type="Proteomes" id="UP000230790">
    <property type="component" value="Unassembled WGS sequence"/>
</dbReference>
<evidence type="ECO:0000313" key="3">
    <source>
        <dbReference type="Proteomes" id="UP000230790"/>
    </source>
</evidence>
<sequence>MLALVTGATGFIGANLVEMLTERGWTVRALRRPASSLKALAGLRYESAIGDVTEPSSLGAAMAGVDVVFHVAAVADYWRSDVGSMMRVNVDGTRNVLQAALDAGARRVVFTSSCAALGRPPFGQMLDERAQFNLQPHEFPYGYSKHLAEQVCREFVGRGLDVVIVNPAVVFGPRDVNVISSSLIVEAARRTIPFVPPGGVSVVDVADVCAGHIAAAERGATGERYILTGENLTYRQLFDIVADVVGRPRPRLVLPPCALRAAAWLVDLLHRRLGRKLPVSSEQVRFAVETFWFDSSKARRELGLTMRPVAETVARTHRWYVAHGYLAGNAATR</sequence>
<dbReference type="PANTHER" id="PTHR48079:SF6">
    <property type="entry name" value="NAD(P)-BINDING DOMAIN-CONTAINING PROTEIN-RELATED"/>
    <property type="match status" value="1"/>
</dbReference>
<dbReference type="CDD" id="cd05228">
    <property type="entry name" value="AR_FR_like_1_SDR_e"/>
    <property type="match status" value="1"/>
</dbReference>
<proteinExistence type="predicted"/>
<dbReference type="InterPro" id="IPR001509">
    <property type="entry name" value="Epimerase_deHydtase"/>
</dbReference>
<dbReference type="InterPro" id="IPR051783">
    <property type="entry name" value="NAD(P)-dependent_oxidoreduct"/>
</dbReference>
<evidence type="ECO:0000259" key="1">
    <source>
        <dbReference type="Pfam" id="PF01370"/>
    </source>
</evidence>
<name>A0A2M8QF24_9CHLR</name>
<organism evidence="2 3">
    <name type="scientific">Candidatus Thermofonsia Clade 3 bacterium</name>
    <dbReference type="NCBI Taxonomy" id="2364212"/>
    <lineage>
        <taxon>Bacteria</taxon>
        <taxon>Bacillati</taxon>
        <taxon>Chloroflexota</taxon>
        <taxon>Candidatus Thermofontia</taxon>
        <taxon>Candidatus Thermofonsia Clade 3</taxon>
    </lineage>
</organism>
<dbReference type="EMBL" id="PGTN01000015">
    <property type="protein sequence ID" value="PJF48413.1"/>
    <property type="molecule type" value="Genomic_DNA"/>
</dbReference>
<dbReference type="PANTHER" id="PTHR48079">
    <property type="entry name" value="PROTEIN YEEZ"/>
    <property type="match status" value="1"/>
</dbReference>
<dbReference type="AlphaFoldDB" id="A0A2M8QF24"/>
<dbReference type="Gene3D" id="3.40.50.720">
    <property type="entry name" value="NAD(P)-binding Rossmann-like Domain"/>
    <property type="match status" value="1"/>
</dbReference>
<dbReference type="SUPFAM" id="SSF51735">
    <property type="entry name" value="NAD(P)-binding Rossmann-fold domains"/>
    <property type="match status" value="1"/>
</dbReference>
<dbReference type="Pfam" id="PF01370">
    <property type="entry name" value="Epimerase"/>
    <property type="match status" value="1"/>
</dbReference>
<feature type="domain" description="NAD-dependent epimerase/dehydratase" evidence="1">
    <location>
        <begin position="3"/>
        <end position="225"/>
    </location>
</feature>
<dbReference type="GO" id="GO:0005737">
    <property type="term" value="C:cytoplasm"/>
    <property type="evidence" value="ECO:0007669"/>
    <property type="project" value="TreeGrafter"/>
</dbReference>
<accession>A0A2M8QF24</accession>
<reference evidence="2 3" key="1">
    <citation type="submission" date="2017-11" db="EMBL/GenBank/DDBJ databases">
        <title>Evolution of Phototrophy in the Chloroflexi Phylum Driven by Horizontal Gene Transfer.</title>
        <authorList>
            <person name="Ward L.M."/>
            <person name="Hemp J."/>
            <person name="Shih P.M."/>
            <person name="Mcglynn S.E."/>
            <person name="Fischer W."/>
        </authorList>
    </citation>
    <scope>NUCLEOTIDE SEQUENCE [LARGE SCALE GENOMIC DNA]</scope>
    <source>
        <strain evidence="2">JP3_7</strain>
    </source>
</reference>
<gene>
    <name evidence="2" type="ORF">CUN48_03580</name>
</gene>
<dbReference type="GO" id="GO:0004029">
    <property type="term" value="F:aldehyde dehydrogenase (NAD+) activity"/>
    <property type="evidence" value="ECO:0007669"/>
    <property type="project" value="TreeGrafter"/>
</dbReference>
<comment type="caution">
    <text evidence="2">The sequence shown here is derived from an EMBL/GenBank/DDBJ whole genome shotgun (WGS) entry which is preliminary data.</text>
</comment>
<evidence type="ECO:0000313" key="2">
    <source>
        <dbReference type="EMBL" id="PJF48413.1"/>
    </source>
</evidence>
<protein>
    <submittedName>
        <fullName evidence="2">Nucleoside-diphosphate sugar epimerase</fullName>
    </submittedName>
</protein>
<dbReference type="InterPro" id="IPR036291">
    <property type="entry name" value="NAD(P)-bd_dom_sf"/>
</dbReference>